<comment type="similarity">
    <text evidence="1 4">Belongs to the GMC oxidoreductase family.</text>
</comment>
<keyword evidence="5" id="KW-0732">Signal</keyword>
<comment type="cofactor">
    <cofactor evidence="3">
        <name>FAD</name>
        <dbReference type="ChEBI" id="CHEBI:57692"/>
    </cofactor>
</comment>
<evidence type="ECO:0000313" key="8">
    <source>
        <dbReference type="RefSeq" id="XP_030761988.1"/>
    </source>
</evidence>
<dbReference type="InterPro" id="IPR012132">
    <property type="entry name" value="GMC_OxRdtase"/>
</dbReference>
<dbReference type="RefSeq" id="XP_030761988.1">
    <property type="nucleotide sequence ID" value="XM_030906128.1"/>
</dbReference>
<dbReference type="SUPFAM" id="SSF54373">
    <property type="entry name" value="FAD-linked reductases, C-terminal domain"/>
    <property type="match status" value="1"/>
</dbReference>
<keyword evidence="7" id="KW-1185">Reference proteome</keyword>
<organism evidence="7 8">
    <name type="scientific">Sitophilus oryzae</name>
    <name type="common">Rice weevil</name>
    <name type="synonym">Curculio oryzae</name>
    <dbReference type="NCBI Taxonomy" id="7048"/>
    <lineage>
        <taxon>Eukaryota</taxon>
        <taxon>Metazoa</taxon>
        <taxon>Ecdysozoa</taxon>
        <taxon>Arthropoda</taxon>
        <taxon>Hexapoda</taxon>
        <taxon>Insecta</taxon>
        <taxon>Pterygota</taxon>
        <taxon>Neoptera</taxon>
        <taxon>Endopterygota</taxon>
        <taxon>Coleoptera</taxon>
        <taxon>Polyphaga</taxon>
        <taxon>Cucujiformia</taxon>
        <taxon>Curculionidae</taxon>
        <taxon>Dryophthorinae</taxon>
        <taxon>Sitophilus</taxon>
    </lineage>
</organism>
<dbReference type="PROSITE" id="PS00623">
    <property type="entry name" value="GMC_OXRED_1"/>
    <property type="match status" value="1"/>
</dbReference>
<proteinExistence type="inferred from homology"/>
<dbReference type="InterPro" id="IPR036188">
    <property type="entry name" value="FAD/NAD-bd_sf"/>
</dbReference>
<dbReference type="Proteomes" id="UP000504635">
    <property type="component" value="Unplaced"/>
</dbReference>
<feature type="signal peptide" evidence="5">
    <location>
        <begin position="1"/>
        <end position="23"/>
    </location>
</feature>
<feature type="active site" description="Proton donor" evidence="2">
    <location>
        <position position="561"/>
    </location>
</feature>
<dbReference type="Pfam" id="PF00732">
    <property type="entry name" value="GMC_oxred_N"/>
    <property type="match status" value="1"/>
</dbReference>
<dbReference type="SUPFAM" id="SSF51905">
    <property type="entry name" value="FAD/NAD(P)-binding domain"/>
    <property type="match status" value="1"/>
</dbReference>
<dbReference type="InParanoid" id="A0A6J2YDL3"/>
<dbReference type="Pfam" id="PF05199">
    <property type="entry name" value="GMC_oxred_C"/>
    <property type="match status" value="1"/>
</dbReference>
<dbReference type="PANTHER" id="PTHR11552">
    <property type="entry name" value="GLUCOSE-METHANOL-CHOLINE GMC OXIDOREDUCTASE"/>
    <property type="match status" value="1"/>
</dbReference>
<dbReference type="PIRSF" id="PIRSF000137">
    <property type="entry name" value="Alcohol_oxidase"/>
    <property type="match status" value="1"/>
</dbReference>
<evidence type="ECO:0000256" key="5">
    <source>
        <dbReference type="SAM" id="SignalP"/>
    </source>
</evidence>
<dbReference type="GO" id="GO:0016614">
    <property type="term" value="F:oxidoreductase activity, acting on CH-OH group of donors"/>
    <property type="evidence" value="ECO:0007669"/>
    <property type="project" value="InterPro"/>
</dbReference>
<dbReference type="GO" id="GO:0050660">
    <property type="term" value="F:flavin adenine dinucleotide binding"/>
    <property type="evidence" value="ECO:0007669"/>
    <property type="project" value="InterPro"/>
</dbReference>
<dbReference type="InterPro" id="IPR000172">
    <property type="entry name" value="GMC_OxRdtase_N"/>
</dbReference>
<evidence type="ECO:0000256" key="3">
    <source>
        <dbReference type="PIRSR" id="PIRSR000137-2"/>
    </source>
</evidence>
<dbReference type="InterPro" id="IPR007867">
    <property type="entry name" value="GMC_OxRtase_C"/>
</dbReference>
<accession>A0A6J2YDL3</accession>
<reference evidence="8" key="1">
    <citation type="submission" date="2025-08" db="UniProtKB">
        <authorList>
            <consortium name="RefSeq"/>
        </authorList>
    </citation>
    <scope>IDENTIFICATION</scope>
    <source>
        <tissue evidence="8">Gonads</tissue>
    </source>
</reference>
<feature type="binding site" evidence="3">
    <location>
        <begin position="167"/>
        <end position="170"/>
    </location>
    <ligand>
        <name>FAD</name>
        <dbReference type="ChEBI" id="CHEBI:57692"/>
    </ligand>
</feature>
<feature type="active site" description="Proton acceptor" evidence="2">
    <location>
        <position position="604"/>
    </location>
</feature>
<feature type="domain" description="Glucose-methanol-choline oxidoreductase N-terminal" evidence="6">
    <location>
        <begin position="157"/>
        <end position="180"/>
    </location>
</feature>
<feature type="binding site" evidence="3">
    <location>
        <position position="159"/>
    </location>
    <ligand>
        <name>FAD</name>
        <dbReference type="ChEBI" id="CHEBI:57692"/>
    </ligand>
</feature>
<keyword evidence="4" id="KW-0285">Flavoprotein</keyword>
<dbReference type="GeneID" id="115886821"/>
<evidence type="ECO:0000313" key="7">
    <source>
        <dbReference type="Proteomes" id="UP000504635"/>
    </source>
</evidence>
<keyword evidence="3 4" id="KW-0274">FAD</keyword>
<evidence type="ECO:0000256" key="4">
    <source>
        <dbReference type="RuleBase" id="RU003968"/>
    </source>
</evidence>
<feature type="binding site" evidence="3">
    <location>
        <position position="297"/>
    </location>
    <ligand>
        <name>FAD</name>
        <dbReference type="ChEBI" id="CHEBI:57692"/>
    </ligand>
</feature>
<name>A0A6J2YDL3_SITOR</name>
<dbReference type="PANTHER" id="PTHR11552:SF158">
    <property type="entry name" value="GH23626P-RELATED"/>
    <property type="match status" value="1"/>
</dbReference>
<protein>
    <submittedName>
        <fullName evidence="8">Glucose dehydrogenase [FAD, quinone]-like</fullName>
    </submittedName>
</protein>
<evidence type="ECO:0000256" key="1">
    <source>
        <dbReference type="ARBA" id="ARBA00010790"/>
    </source>
</evidence>
<feature type="chain" id="PRO_5027082440" evidence="5">
    <location>
        <begin position="24"/>
        <end position="627"/>
    </location>
</feature>
<evidence type="ECO:0000259" key="6">
    <source>
        <dbReference type="PROSITE" id="PS00623"/>
    </source>
</evidence>
<dbReference type="OrthoDB" id="269227at2759"/>
<dbReference type="KEGG" id="soy:115886821"/>
<evidence type="ECO:0000256" key="2">
    <source>
        <dbReference type="PIRSR" id="PIRSR000137-1"/>
    </source>
</evidence>
<dbReference type="AlphaFoldDB" id="A0A6J2YDL3"/>
<dbReference type="Gene3D" id="3.30.560.10">
    <property type="entry name" value="Glucose Oxidase, domain 3"/>
    <property type="match status" value="1"/>
</dbReference>
<gene>
    <name evidence="8" type="primary">LOC115886821</name>
</gene>
<dbReference type="Gene3D" id="3.50.50.60">
    <property type="entry name" value="FAD/NAD(P)-binding domain"/>
    <property type="match status" value="1"/>
</dbReference>
<sequence>MYRELRLVYCVFLVSIFPSKTSAAFFNNYFKPRQYENFEEFYNMVQSNISAAQNYVIPKNNYDLVKTVNSTTVEYGTYDFIIIGAGAAGAVVANRLSEVRSWKILLLDAGGEDDDFNKIIGLVNYEMFSPKTWGYNTTVQKNGCLGMKNQRCFLPQAKVIGGGTTVNGAVYARGHPEDFNRWVTVYNNSGWSYDEVLPYFKKSEKAVFEPRDRFYHGDNGYATISQPPVTANLGALMRDIFKEGGVEYNYDYNGKCEHGLSVAELFLKGNERVSTASAFLDNFRFRENLRISLNSFVTKIVIDNVTKSATGVEFVKNGQKYVAKADKEVIVSAGGVNSAQVLLLSGIGPEKHLREVNVPLVKNLPVGEYLQDHVMFIGLVIRINGIFYNDTLRELLMRYRRNQRPLISLFESIAFTNIDKDTKQRPDIEYLVTVPQNLTDRASMYRSLNEEYLAAIKINTTSDLILFTMLMHPKSRGSVKLQSNSPLDVPLIDPNYLAEEEDIEKLYQAVKFIVNLNNTEAFRKHAAHVVAFDYPNCETYKKFSKGWWQCAIRHMSNTIYHPASTARMGSDPSVSVINTNLQVHGVAKLRVVCSSSMPELNSGHPSAPVVMIAEKASDIIKKYYGKL</sequence>